<evidence type="ECO:0000313" key="1">
    <source>
        <dbReference type="EMBL" id="JAQ13331.1"/>
    </source>
</evidence>
<protein>
    <submittedName>
        <fullName evidence="1">Uncharacterized protein</fullName>
    </submittedName>
</protein>
<reference evidence="1" key="1">
    <citation type="journal article" date="2016" name="Gigascience">
        <title>De novo construction of an expanded transcriptome assembly for the western tarnished plant bug, Lygus hesperus.</title>
        <authorList>
            <person name="Tassone E.E."/>
            <person name="Geib S.M."/>
            <person name="Hall B."/>
            <person name="Fabrick J.A."/>
            <person name="Brent C.S."/>
            <person name="Hull J.J."/>
        </authorList>
    </citation>
    <scope>NUCLEOTIDE SEQUENCE</scope>
</reference>
<sequence length="156" mass="18042">KKLSKKKSNHIDTSMRGALVKMFQMARRALSTTPASTAITNTTVKPTTNVSGIDFEIVSKFPELRKVLRGRMVPQELPTYELRVAYFLATHGKGQSLRRRMRKKSKQRLFQQRVEELVQQQTEDDVNLRMQRFRVEQIARIHKRIASGRPATKSSM</sequence>
<name>A0A146M0J1_LYGHE</name>
<accession>A0A146M0J1</accession>
<proteinExistence type="predicted"/>
<dbReference type="EMBL" id="GDHC01005298">
    <property type="protein sequence ID" value="JAQ13331.1"/>
    <property type="molecule type" value="Transcribed_RNA"/>
</dbReference>
<dbReference type="AlphaFoldDB" id="A0A146M0J1"/>
<organism evidence="1">
    <name type="scientific">Lygus hesperus</name>
    <name type="common">Western plant bug</name>
    <dbReference type="NCBI Taxonomy" id="30085"/>
    <lineage>
        <taxon>Eukaryota</taxon>
        <taxon>Metazoa</taxon>
        <taxon>Ecdysozoa</taxon>
        <taxon>Arthropoda</taxon>
        <taxon>Hexapoda</taxon>
        <taxon>Insecta</taxon>
        <taxon>Pterygota</taxon>
        <taxon>Neoptera</taxon>
        <taxon>Paraneoptera</taxon>
        <taxon>Hemiptera</taxon>
        <taxon>Heteroptera</taxon>
        <taxon>Panheteroptera</taxon>
        <taxon>Cimicomorpha</taxon>
        <taxon>Miridae</taxon>
        <taxon>Mirini</taxon>
        <taxon>Lygus</taxon>
    </lineage>
</organism>
<feature type="non-terminal residue" evidence="1">
    <location>
        <position position="1"/>
    </location>
</feature>
<gene>
    <name evidence="1" type="ORF">g.6945</name>
</gene>